<evidence type="ECO:0000313" key="3">
    <source>
        <dbReference type="Proteomes" id="UP000322234"/>
    </source>
</evidence>
<reference evidence="2" key="1">
    <citation type="submission" date="2019-10" db="EMBL/GenBank/DDBJ databases">
        <title>The sequence and de novo assembly of the wild yak genome.</title>
        <authorList>
            <person name="Liu Y."/>
        </authorList>
    </citation>
    <scope>NUCLEOTIDE SEQUENCE [LARGE SCALE GENOMIC DNA]</scope>
    <source>
        <strain evidence="2">WY2019</strain>
    </source>
</reference>
<dbReference type="AlphaFoldDB" id="A0A6B0R468"/>
<protein>
    <submittedName>
        <fullName evidence="2">Uncharacterized protein</fullName>
    </submittedName>
</protein>
<feature type="region of interest" description="Disordered" evidence="1">
    <location>
        <begin position="110"/>
        <end position="131"/>
    </location>
</feature>
<dbReference type="EMBL" id="VBQZ03000013">
    <property type="protein sequence ID" value="MXQ82644.1"/>
    <property type="molecule type" value="Genomic_DNA"/>
</dbReference>
<keyword evidence="3" id="KW-1185">Reference proteome</keyword>
<evidence type="ECO:0000313" key="2">
    <source>
        <dbReference type="EMBL" id="MXQ82644.1"/>
    </source>
</evidence>
<sequence length="539" mass="61781">MEQRKEKQKPGSVWYLFSPKGLRKKSEWFEDQAEENGEPGERGSACLLLVRMQLRVHWQINGINLQNGGKCHPSSFKSQLSEEQLCNVKQQLPAELGRTSWIQIPKSNFPKSNWDRGKDRTQEAAPPRTETDYSNALKSNEFQVHRHKRTENRKAAAPQDVLQILGTEAEAMNSAPDKTYKLEEKLYKAVTSFYTFTGSDFHVQDVRHIYPDLIFHSKLTNTQNSKPRLYIRKLVSKQPQNGTEDEDTWGHKYRKQLSLSCVDTLMSKRKGIILDEARNYSGEASGNMQKLGNIAFNNFTIKNQPLELSHDKKLKNFHYAHYGNRNPPVHTASPCHIPSQFLKVGTKTHDQRDGGFTVTHGKGTEIADRLSHVSLQTSLSKQTWKAAKPHCSMSQHNGINKWRKSSGFTHISDQRKLKLLLQKWQKLKRECPPQQQITGPPAVPFPQVTGKRSWAKANSRRVAAFVLLRGGNDSICQDETEQRRSEPSRAVTGRTRIWLESKQVNDDISLKIVSIKYKRNVENIKKLTEPKEKARKNEL</sequence>
<comment type="caution">
    <text evidence="2">The sequence shown here is derived from an EMBL/GenBank/DDBJ whole genome shotgun (WGS) entry which is preliminary data.</text>
</comment>
<accession>A0A6B0R468</accession>
<feature type="compositionally biased region" description="Basic and acidic residues" evidence="1">
    <location>
        <begin position="113"/>
        <end position="122"/>
    </location>
</feature>
<evidence type="ECO:0000256" key="1">
    <source>
        <dbReference type="SAM" id="MobiDB-lite"/>
    </source>
</evidence>
<dbReference type="Proteomes" id="UP000322234">
    <property type="component" value="Unassembled WGS sequence"/>
</dbReference>
<proteinExistence type="predicted"/>
<gene>
    <name evidence="2" type="ORF">E5288_WYG009638</name>
</gene>
<organism evidence="2 3">
    <name type="scientific">Bos mutus</name>
    <name type="common">wild yak</name>
    <dbReference type="NCBI Taxonomy" id="72004"/>
    <lineage>
        <taxon>Eukaryota</taxon>
        <taxon>Metazoa</taxon>
        <taxon>Chordata</taxon>
        <taxon>Craniata</taxon>
        <taxon>Vertebrata</taxon>
        <taxon>Euteleostomi</taxon>
        <taxon>Mammalia</taxon>
        <taxon>Eutheria</taxon>
        <taxon>Laurasiatheria</taxon>
        <taxon>Artiodactyla</taxon>
        <taxon>Ruminantia</taxon>
        <taxon>Pecora</taxon>
        <taxon>Bovidae</taxon>
        <taxon>Bovinae</taxon>
        <taxon>Bos</taxon>
    </lineage>
</organism>
<name>A0A6B0R468_9CETA</name>